<sequence length="172" mass="19938">MCKSLKIGILSDSHMKTELHKDAIAHLLSLGVEYLLHAGDIMLEEHLKMLVNTGLPYVCVYGNNDTLLINLHEKYNIFQEPHYFQIEDLKVKMMHMPYFMAPDADLIVSGHTHMFDTSLMNNKLFINPGEVCAREKPLSECAVVQVENASFKVTHYFRELKNKKWTKRKIIF</sequence>
<dbReference type="EMBL" id="CACVAZ010000120">
    <property type="protein sequence ID" value="CAA6819217.1"/>
    <property type="molecule type" value="Genomic_DNA"/>
</dbReference>
<dbReference type="Pfam" id="PF12850">
    <property type="entry name" value="Metallophos_2"/>
    <property type="match status" value="1"/>
</dbReference>
<dbReference type="GO" id="GO:0046872">
    <property type="term" value="F:metal ion binding"/>
    <property type="evidence" value="ECO:0007669"/>
    <property type="project" value="UniProtKB-KW"/>
</dbReference>
<dbReference type="PANTHER" id="PTHR43165">
    <property type="entry name" value="METALLOPHOSPHOESTERASE"/>
    <property type="match status" value="1"/>
</dbReference>
<dbReference type="InterPro" id="IPR029052">
    <property type="entry name" value="Metallo-depent_PP-like"/>
</dbReference>
<name>A0A6S6TM13_9BACT</name>
<evidence type="ECO:0000313" key="4">
    <source>
        <dbReference type="EMBL" id="CAA6819217.1"/>
    </source>
</evidence>
<dbReference type="InterPro" id="IPR053193">
    <property type="entry name" value="MetalloPDE_YfcE-like"/>
</dbReference>
<organism evidence="4">
    <name type="scientific">uncultured Sulfurovum sp</name>
    <dbReference type="NCBI Taxonomy" id="269237"/>
    <lineage>
        <taxon>Bacteria</taxon>
        <taxon>Pseudomonadati</taxon>
        <taxon>Campylobacterota</taxon>
        <taxon>Epsilonproteobacteria</taxon>
        <taxon>Campylobacterales</taxon>
        <taxon>Sulfurovaceae</taxon>
        <taxon>Sulfurovum</taxon>
        <taxon>environmental samples</taxon>
    </lineage>
</organism>
<dbReference type="NCBIfam" id="TIGR00040">
    <property type="entry name" value="yfcE"/>
    <property type="match status" value="1"/>
</dbReference>
<accession>A0A6S6TM13</accession>
<comment type="cofactor">
    <cofactor evidence="2">
        <name>a divalent metal cation</name>
        <dbReference type="ChEBI" id="CHEBI:60240"/>
    </cofactor>
</comment>
<dbReference type="AlphaFoldDB" id="A0A6S6TM13"/>
<dbReference type="PANTHER" id="PTHR43165:SF1">
    <property type="entry name" value="PHOSPHODIESTERASE MJ0936"/>
    <property type="match status" value="1"/>
</dbReference>
<proteinExistence type="inferred from homology"/>
<evidence type="ECO:0000256" key="1">
    <source>
        <dbReference type="ARBA" id="ARBA00008950"/>
    </source>
</evidence>
<keyword evidence="2" id="KW-0479">Metal-binding</keyword>
<evidence type="ECO:0000259" key="3">
    <source>
        <dbReference type="Pfam" id="PF12850"/>
    </source>
</evidence>
<dbReference type="SUPFAM" id="SSF56300">
    <property type="entry name" value="Metallo-dependent phosphatases"/>
    <property type="match status" value="1"/>
</dbReference>
<dbReference type="InterPro" id="IPR024654">
    <property type="entry name" value="Calcineurin-like_PHP_lpxH"/>
</dbReference>
<reference evidence="4" key="1">
    <citation type="submission" date="2020-01" db="EMBL/GenBank/DDBJ databases">
        <authorList>
            <person name="Meier V. D."/>
            <person name="Meier V D."/>
        </authorList>
    </citation>
    <scope>NUCLEOTIDE SEQUENCE</scope>
    <source>
        <strain evidence="4">HLG_WM_MAG_02</strain>
    </source>
</reference>
<dbReference type="InterPro" id="IPR000979">
    <property type="entry name" value="Phosphodiesterase_MJ0936/Vps29"/>
</dbReference>
<dbReference type="EC" id="3.1.4.-" evidence="2"/>
<evidence type="ECO:0000256" key="2">
    <source>
        <dbReference type="RuleBase" id="RU362039"/>
    </source>
</evidence>
<gene>
    <name evidence="4" type="ORF">HELGO_WM18724</name>
</gene>
<protein>
    <recommendedName>
        <fullName evidence="2">Phosphoesterase</fullName>
        <ecNumber evidence="2">3.1.4.-</ecNumber>
    </recommendedName>
</protein>
<dbReference type="Gene3D" id="3.60.21.10">
    <property type="match status" value="1"/>
</dbReference>
<comment type="similarity">
    <text evidence="1 2">Belongs to the metallophosphoesterase superfamily. YfcE family.</text>
</comment>
<dbReference type="GO" id="GO:0016787">
    <property type="term" value="F:hydrolase activity"/>
    <property type="evidence" value="ECO:0007669"/>
    <property type="project" value="UniProtKB-UniRule"/>
</dbReference>
<feature type="domain" description="Calcineurin-like phosphoesterase" evidence="3">
    <location>
        <begin position="5"/>
        <end position="148"/>
    </location>
</feature>